<dbReference type="AlphaFoldDB" id="A1B733"/>
<sequence length="65" mass="6856">MGSMGEFEDGGTAEFEGYVEAPVGVIGHADRAEPLRDYCLGLMMLVARKSVEPLAAVTAPERVSA</sequence>
<name>A1B733_PARDP</name>
<dbReference type="STRING" id="318586.Pden_3246"/>
<keyword evidence="2" id="KW-1185">Reference proteome</keyword>
<dbReference type="EnsemblBacteria" id="ABL71327">
    <property type="protein sequence ID" value="ABL71327"/>
    <property type="gene ID" value="Pden_3246"/>
</dbReference>
<dbReference type="eggNOG" id="COG5659">
    <property type="taxonomic scope" value="Bacteria"/>
</dbReference>
<dbReference type="Proteomes" id="UP000000361">
    <property type="component" value="Chromosome 2"/>
</dbReference>
<gene>
    <name evidence="1" type="ordered locus">Pden_3246</name>
</gene>
<dbReference type="EMBL" id="CP000490">
    <property type="protein sequence ID" value="ABL71327.1"/>
    <property type="molecule type" value="Genomic_DNA"/>
</dbReference>
<protein>
    <submittedName>
        <fullName evidence="1">Uncharacterized protein</fullName>
    </submittedName>
</protein>
<proteinExistence type="predicted"/>
<dbReference type="KEGG" id="pde:Pden_3246"/>
<evidence type="ECO:0000313" key="1">
    <source>
        <dbReference type="EMBL" id="ABL71327.1"/>
    </source>
</evidence>
<evidence type="ECO:0000313" key="2">
    <source>
        <dbReference type="Proteomes" id="UP000000361"/>
    </source>
</evidence>
<reference evidence="2" key="1">
    <citation type="submission" date="2006-12" db="EMBL/GenBank/DDBJ databases">
        <title>Complete sequence of chromosome 2 of Paracoccus denitrificans PD1222.</title>
        <authorList>
            <person name="Copeland A."/>
            <person name="Lucas S."/>
            <person name="Lapidus A."/>
            <person name="Barry K."/>
            <person name="Detter J.C."/>
            <person name="Glavina del Rio T."/>
            <person name="Hammon N."/>
            <person name="Israni S."/>
            <person name="Dalin E."/>
            <person name="Tice H."/>
            <person name="Pitluck S."/>
            <person name="Munk A.C."/>
            <person name="Brettin T."/>
            <person name="Bruce D."/>
            <person name="Han C."/>
            <person name="Tapia R."/>
            <person name="Gilna P."/>
            <person name="Schmutz J."/>
            <person name="Larimer F."/>
            <person name="Land M."/>
            <person name="Hauser L."/>
            <person name="Kyrpides N."/>
            <person name="Lykidis A."/>
            <person name="Spiro S."/>
            <person name="Richardson D.J."/>
            <person name="Moir J.W.B."/>
            <person name="Ferguson S.J."/>
            <person name="van Spanning R.J.M."/>
            <person name="Richardson P."/>
        </authorList>
    </citation>
    <scope>NUCLEOTIDE SEQUENCE [LARGE SCALE GENOMIC DNA]</scope>
    <source>
        <strain evidence="2">Pd 1222</strain>
    </source>
</reference>
<dbReference type="HOGENOM" id="CLU_2845824_0_0_5"/>
<organism evidence="1 2">
    <name type="scientific">Paracoccus denitrificans (strain Pd 1222)</name>
    <dbReference type="NCBI Taxonomy" id="318586"/>
    <lineage>
        <taxon>Bacteria</taxon>
        <taxon>Pseudomonadati</taxon>
        <taxon>Pseudomonadota</taxon>
        <taxon>Alphaproteobacteria</taxon>
        <taxon>Rhodobacterales</taxon>
        <taxon>Paracoccaceae</taxon>
        <taxon>Paracoccus</taxon>
    </lineage>
</organism>
<accession>A1B733</accession>